<keyword evidence="2" id="KW-1185">Reference proteome</keyword>
<dbReference type="PANTHER" id="PTHR42923:SF17">
    <property type="entry name" value="AMINE OXIDASE DOMAIN-CONTAINING PROTEIN"/>
    <property type="match status" value="1"/>
</dbReference>
<dbReference type="GO" id="GO:0016491">
    <property type="term" value="F:oxidoreductase activity"/>
    <property type="evidence" value="ECO:0007669"/>
    <property type="project" value="TreeGrafter"/>
</dbReference>
<accession>A0A6G0XU47</accession>
<dbReference type="Gene3D" id="3.50.50.60">
    <property type="entry name" value="FAD/NAD(P)-binding domain"/>
    <property type="match status" value="1"/>
</dbReference>
<reference evidence="1 2" key="1">
    <citation type="submission" date="2019-07" db="EMBL/GenBank/DDBJ databases">
        <title>Genomics analysis of Aphanomyces spp. identifies a new class of oomycete effector associated with host adaptation.</title>
        <authorList>
            <person name="Gaulin E."/>
        </authorList>
    </citation>
    <scope>NUCLEOTIDE SEQUENCE [LARGE SCALE GENOMIC DNA]</scope>
    <source>
        <strain evidence="1 2">ATCC 201684</strain>
    </source>
</reference>
<dbReference type="EMBL" id="VJMJ01000011">
    <property type="protein sequence ID" value="KAF0744073.1"/>
    <property type="molecule type" value="Genomic_DNA"/>
</dbReference>
<sequence>MKIAVIGGGISGLSAAYLLSRHPENDVTIIESEPALGMGVHTLQLGDAHVDCPPRSFCASHYVNLAAMYEEAGVEIVPYPGDMSFSEFGEAAFYCHASEWRIGGLRLPSPWHVAAMLRKFSLRAIYDHIQFFLTPVENISPTTTLGEYVASFNCSDEYLYGILLPMMTMILTCSNAAALDNPVVLLKAYLAKSNAVNQVVTKNSSAIAAAQLARHCKTVHVATRVSGVWQANNGQRARVAYVKSGEEVEIVEEFDHIVVSSQACSALNFLKDVDDEIRSLLAAVPHETAQVVIHRDPILMPRDRRDWSFYNFIVAKPGQARKPGIVENMVTLWVAKFQKKEVGADTLFQTWNPLVDPNPDLVLHKAEFLRPLFTKTSYELVQKIRARQGRGNLWFSSTYCVYAVPLQESGTEAAVEVASMMGFPVDWNKKDAVAVTSSWSSTWFVGVPLVLSAAAVLLLPRLHKTL</sequence>
<dbReference type="InterPro" id="IPR050464">
    <property type="entry name" value="Zeta_carotene_desat/Oxidored"/>
</dbReference>
<dbReference type="AlphaFoldDB" id="A0A6G0XU47"/>
<comment type="caution">
    <text evidence="1">The sequence shown here is derived from an EMBL/GenBank/DDBJ whole genome shotgun (WGS) entry which is preliminary data.</text>
</comment>
<dbReference type="VEuPathDB" id="FungiDB:AeMF1_002768"/>
<evidence type="ECO:0000313" key="2">
    <source>
        <dbReference type="Proteomes" id="UP000481153"/>
    </source>
</evidence>
<dbReference type="PANTHER" id="PTHR42923">
    <property type="entry name" value="PROTOPORPHYRINOGEN OXIDASE"/>
    <property type="match status" value="1"/>
</dbReference>
<dbReference type="SUPFAM" id="SSF51905">
    <property type="entry name" value="FAD/NAD(P)-binding domain"/>
    <property type="match status" value="1"/>
</dbReference>
<dbReference type="Proteomes" id="UP000481153">
    <property type="component" value="Unassembled WGS sequence"/>
</dbReference>
<gene>
    <name evidence="1" type="ORF">Ae201684_001336</name>
</gene>
<proteinExistence type="predicted"/>
<name>A0A6G0XU47_9STRA</name>
<dbReference type="Pfam" id="PF13450">
    <property type="entry name" value="NAD_binding_8"/>
    <property type="match status" value="1"/>
</dbReference>
<protein>
    <recommendedName>
        <fullName evidence="3">Amine oxidase domain-containing protein</fullName>
    </recommendedName>
</protein>
<dbReference type="InterPro" id="IPR036188">
    <property type="entry name" value="FAD/NAD-bd_sf"/>
</dbReference>
<evidence type="ECO:0000313" key="1">
    <source>
        <dbReference type="EMBL" id="KAF0744073.1"/>
    </source>
</evidence>
<dbReference type="Gene3D" id="3.90.660.20">
    <property type="entry name" value="Protoporphyrinogen oxidase, mitochondrial, domain 2"/>
    <property type="match status" value="1"/>
</dbReference>
<evidence type="ECO:0008006" key="3">
    <source>
        <dbReference type="Google" id="ProtNLM"/>
    </source>
</evidence>
<organism evidence="1 2">
    <name type="scientific">Aphanomyces euteiches</name>
    <dbReference type="NCBI Taxonomy" id="100861"/>
    <lineage>
        <taxon>Eukaryota</taxon>
        <taxon>Sar</taxon>
        <taxon>Stramenopiles</taxon>
        <taxon>Oomycota</taxon>
        <taxon>Saprolegniomycetes</taxon>
        <taxon>Saprolegniales</taxon>
        <taxon>Verrucalvaceae</taxon>
        <taxon>Aphanomyces</taxon>
    </lineage>
</organism>